<organism evidence="2 3">
    <name type="scientific">Paramecium primaurelia</name>
    <dbReference type="NCBI Taxonomy" id="5886"/>
    <lineage>
        <taxon>Eukaryota</taxon>
        <taxon>Sar</taxon>
        <taxon>Alveolata</taxon>
        <taxon>Ciliophora</taxon>
        <taxon>Intramacronucleata</taxon>
        <taxon>Oligohymenophorea</taxon>
        <taxon>Peniculida</taxon>
        <taxon>Parameciidae</taxon>
        <taxon>Paramecium</taxon>
    </lineage>
</organism>
<evidence type="ECO:0008006" key="4">
    <source>
        <dbReference type="Google" id="ProtNLM"/>
    </source>
</evidence>
<protein>
    <recommendedName>
        <fullName evidence="4">Transmembrane protein</fullName>
    </recommendedName>
</protein>
<evidence type="ECO:0000313" key="3">
    <source>
        <dbReference type="Proteomes" id="UP000688137"/>
    </source>
</evidence>
<sequence length="101" mass="11668">MRKIILISILLLIIETNQRRVGESDINQFQCIKSICKQELQNCIQDDDCFSVIQLCNKDFDDCKAAQNMKNCLDDENSSNKYIQCVKNKCLKKLNINFGSN</sequence>
<dbReference type="AlphaFoldDB" id="A0A8S1NT95"/>
<dbReference type="Proteomes" id="UP000688137">
    <property type="component" value="Unassembled WGS sequence"/>
</dbReference>
<feature type="chain" id="PRO_5035730987" description="Transmembrane protein" evidence="1">
    <location>
        <begin position="20"/>
        <end position="101"/>
    </location>
</feature>
<comment type="caution">
    <text evidence="2">The sequence shown here is derived from an EMBL/GenBank/DDBJ whole genome shotgun (WGS) entry which is preliminary data.</text>
</comment>
<reference evidence="2" key="1">
    <citation type="submission" date="2021-01" db="EMBL/GenBank/DDBJ databases">
        <authorList>
            <consortium name="Genoscope - CEA"/>
            <person name="William W."/>
        </authorList>
    </citation>
    <scope>NUCLEOTIDE SEQUENCE</scope>
</reference>
<keyword evidence="1" id="KW-0732">Signal</keyword>
<evidence type="ECO:0000313" key="2">
    <source>
        <dbReference type="EMBL" id="CAD8096477.1"/>
    </source>
</evidence>
<dbReference type="EMBL" id="CAJJDM010000104">
    <property type="protein sequence ID" value="CAD8096477.1"/>
    <property type="molecule type" value="Genomic_DNA"/>
</dbReference>
<accession>A0A8S1NT95</accession>
<evidence type="ECO:0000256" key="1">
    <source>
        <dbReference type="SAM" id="SignalP"/>
    </source>
</evidence>
<name>A0A8S1NT95_PARPR</name>
<keyword evidence="3" id="KW-1185">Reference proteome</keyword>
<gene>
    <name evidence="2" type="ORF">PPRIM_AZ9-3.1.T1010112</name>
</gene>
<feature type="signal peptide" evidence="1">
    <location>
        <begin position="1"/>
        <end position="19"/>
    </location>
</feature>
<proteinExistence type="predicted"/>